<evidence type="ECO:0000256" key="4">
    <source>
        <dbReference type="ARBA" id="ARBA00022737"/>
    </source>
</evidence>
<proteinExistence type="predicted"/>
<dbReference type="InterPro" id="IPR003961">
    <property type="entry name" value="FN3_dom"/>
</dbReference>
<evidence type="ECO:0000259" key="12">
    <source>
        <dbReference type="PROSITE" id="PS50853"/>
    </source>
</evidence>
<dbReference type="Pfam" id="PF13385">
    <property type="entry name" value="Laminin_G_3"/>
    <property type="match status" value="2"/>
</dbReference>
<reference evidence="13 14" key="1">
    <citation type="submission" date="2024-03" db="EMBL/GenBank/DDBJ databases">
        <title>YIM 134122 draft genome.</title>
        <authorList>
            <person name="Zuo S."/>
            <person name="Xiong L."/>
        </authorList>
    </citation>
    <scope>NUCLEOTIDE SEQUENCE [LARGE SCALE GENOMIC DNA]</scope>
    <source>
        <strain evidence="13 14">YIM 134122</strain>
    </source>
</reference>
<keyword evidence="5" id="KW-1133">Transmembrane helix</keyword>
<evidence type="ECO:0000256" key="9">
    <source>
        <dbReference type="ARBA" id="ARBA00023326"/>
    </source>
</evidence>
<evidence type="ECO:0000313" key="13">
    <source>
        <dbReference type="EMBL" id="MEN1947995.1"/>
    </source>
</evidence>
<dbReference type="PROSITE" id="PS50853">
    <property type="entry name" value="FN3"/>
    <property type="match status" value="1"/>
</dbReference>
<dbReference type="RefSeq" id="WP_342115814.1">
    <property type="nucleotide sequence ID" value="NZ_JBCAUN010000003.1"/>
</dbReference>
<dbReference type="SUPFAM" id="SSF49299">
    <property type="entry name" value="PKD domain"/>
    <property type="match status" value="4"/>
</dbReference>
<organism evidence="13 14">
    <name type="scientific">Leifsonia stereocauli</name>
    <dbReference type="NCBI Taxonomy" id="3134136"/>
    <lineage>
        <taxon>Bacteria</taxon>
        <taxon>Bacillati</taxon>
        <taxon>Actinomycetota</taxon>
        <taxon>Actinomycetes</taxon>
        <taxon>Micrococcales</taxon>
        <taxon>Microbacteriaceae</taxon>
        <taxon>Leifsonia</taxon>
    </lineage>
</organism>
<dbReference type="InterPro" id="IPR006558">
    <property type="entry name" value="LamG-like"/>
</dbReference>
<dbReference type="SUPFAM" id="SSF49265">
    <property type="entry name" value="Fibronectin type III"/>
    <property type="match status" value="1"/>
</dbReference>
<evidence type="ECO:0000256" key="10">
    <source>
        <dbReference type="SAM" id="SignalP"/>
    </source>
</evidence>
<evidence type="ECO:0000256" key="2">
    <source>
        <dbReference type="ARBA" id="ARBA00022692"/>
    </source>
</evidence>
<keyword evidence="3 10" id="KW-0732">Signal</keyword>
<dbReference type="EMBL" id="JBCLVG010000003">
    <property type="protein sequence ID" value="MEN1947995.1"/>
    <property type="molecule type" value="Genomic_DNA"/>
</dbReference>
<dbReference type="InterPro" id="IPR035986">
    <property type="entry name" value="PKD_dom_sf"/>
</dbReference>
<evidence type="ECO:0000256" key="7">
    <source>
        <dbReference type="ARBA" id="ARBA00023157"/>
    </source>
</evidence>
<evidence type="ECO:0000256" key="1">
    <source>
        <dbReference type="ARBA" id="ARBA00004141"/>
    </source>
</evidence>
<dbReference type="InterPro" id="IPR013783">
    <property type="entry name" value="Ig-like_fold"/>
</dbReference>
<dbReference type="InterPro" id="IPR036116">
    <property type="entry name" value="FN3_sf"/>
</dbReference>
<dbReference type="InterPro" id="IPR000601">
    <property type="entry name" value="PKD_dom"/>
</dbReference>
<dbReference type="CDD" id="cd00146">
    <property type="entry name" value="PKD"/>
    <property type="match status" value="4"/>
</dbReference>
<feature type="signal peptide" evidence="10">
    <location>
        <begin position="1"/>
        <end position="32"/>
    </location>
</feature>
<name>A0ABU9W8K5_9MICO</name>
<dbReference type="SMART" id="SM00089">
    <property type="entry name" value="PKD"/>
    <property type="match status" value="4"/>
</dbReference>
<protein>
    <submittedName>
        <fullName evidence="13">PKD domain-containing protein</fullName>
    </submittedName>
</protein>
<dbReference type="InterPro" id="IPR022409">
    <property type="entry name" value="PKD/Chitinase_dom"/>
</dbReference>
<feature type="domain" description="PKD" evidence="11">
    <location>
        <begin position="1184"/>
        <end position="1272"/>
    </location>
</feature>
<keyword evidence="8" id="KW-0378">Hydrolase</keyword>
<keyword evidence="2" id="KW-0812">Transmembrane</keyword>
<evidence type="ECO:0000259" key="11">
    <source>
        <dbReference type="PROSITE" id="PS50093"/>
    </source>
</evidence>
<gene>
    <name evidence="13" type="ORF">WJX64_15660</name>
</gene>
<evidence type="ECO:0000256" key="3">
    <source>
        <dbReference type="ARBA" id="ARBA00022729"/>
    </source>
</evidence>
<dbReference type="SUPFAM" id="SSF63825">
    <property type="entry name" value="YWTD domain"/>
    <property type="match status" value="1"/>
</dbReference>
<keyword evidence="6" id="KW-0472">Membrane</keyword>
<dbReference type="PANTHER" id="PTHR46730:SF1">
    <property type="entry name" value="PLAT DOMAIN-CONTAINING PROTEIN"/>
    <property type="match status" value="1"/>
</dbReference>
<evidence type="ECO:0000256" key="8">
    <source>
        <dbReference type="ARBA" id="ARBA00023295"/>
    </source>
</evidence>
<keyword evidence="14" id="KW-1185">Reference proteome</keyword>
<feature type="chain" id="PRO_5046513486" evidence="10">
    <location>
        <begin position="33"/>
        <end position="1561"/>
    </location>
</feature>
<feature type="domain" description="Fibronectin type-III" evidence="12">
    <location>
        <begin position="449"/>
        <end position="548"/>
    </location>
</feature>
<keyword evidence="4" id="KW-0677">Repeat</keyword>
<dbReference type="SMART" id="SM00560">
    <property type="entry name" value="LamGL"/>
    <property type="match status" value="1"/>
</dbReference>
<sequence length="1561" mass="159797">MRFSASSRILSFATAIALSAGLVLVAAQPATADTAPPDPTTPETVSADALPTPQIDGVVWNQQVAGNTVFVGGDFQNARPAGSAAGVNTVTRTHLMSYNITNGVMTNWAPNANGRIRGMTLSPDKSTLYVVGNFTSIAGATRYRVAAFNTSTGALLPFAPVLNGRAAAVAVANSTVYVVGSFTTANGQARTGAVAYSTGGTLKTQWNPVIANGGPLSVVIKSDGSKVILGGDFQSVNGQSNPGYGLASLDGATAAMLPFNVNTRVRNADTDSMIFNLAADEDGVYGVGAHYGLGTLEGTFFASWDTGDIKWIEDCHGDSYSVFPMGDVVYTASHAHYCGNIGGFPQTEPTWTMHRALAFSKAVGGTITNDPYGYTNWAGTPRPNLLDWFPDINTGSFTGTGQGAWNVNGNSDYILYGGEFTIVNSVRTQGLVRFAKRSLATNKEGPRLSGTNFVPNVVSFAAGTARVSWLANYDRDNAALKYEVIRNNATATPVFTKTVSSNFYTRPTTNFVDTGLTPGQTYNYRIRVTDPTGNTFLGANVPVTIAASGTISPYAQAVLDDSPTDYWRLGESSGSTVYDWAGMSDAVAGAGVGRGATGAINGDSNTASTFNGTGSGFAASQDPIVGPNNVSIEAWFKTTSTAGGKIVGFGDRTTGTSNNYDRHIYMDGSGRVKFGVWVGSSAVLQSAPGLNNGQWHQVVANLGPTGMQLFIDGVRVGQRTDVTAGQNYSGYWRIGGDTSWEGANFFNGSIDDVAIYPQAQSIQQVNEHYTASGRTSALPTAPADSYGARVYSDNPDFYWRLNDAVGAGTAADSGIFQNPGSYQGGVTKQAAGAIAGTTNKAASFNGSNGVVVSTVPVSNPTVYSLEAWFKTTTTSGGKLIGFGDAASGTSSSYDRHVYLQDDGKIVFGTYTGQLNTITTNGAFNDGVWHHVVATQAGDGMKLYVDGALNGTNPQTAAQAYDGYWRVGGDITWGSSSSFLNATIDDAAVYSAELDSDTIAAHYALGTGTTPNVTPTASFTATPGVKTVSVDGSASSDPDGSIVGYAWNFGDGGTATGATAAHPYATGGDYVVTLTVTDNRGGTATTSSTVTVSSPPPNVLPTAAFSTVITNLAVAADGSGSTDSDGTVVGYAWNFGVPGATASGPTASYTYAAAGTYTVSLTVTDDEGGTNTKTTSVTVAPAPPPNVAPTASFTSSAAFLKLSVDASASSDSDGTIAGYAWNFGDGGTGSGELTDHTYGSAGTYTVTLTVTDDDGAATVTTASVSVTAPPPNVLPTASFTSNVSNLSVTVNGSGSSDPDGTIASYGWNYGDGGTATGPTPAAHVYAASGTYTVTLTVTDNRGGTGVTTSTITVAAPPGPTIYATDLFGRTASSSWGTADVGGPWSLTGGAAAFSVAGGAGKMTPALGYTTTGYLRNVSSTDTDVKVAVSLDKPATGTGVYASVFGRVVGTTTYGAKLRFYPSGTVTLSATNGPTLSVPGVVYAAGDQLNVRVQVFGTSPTTIRAKVWKMGDSEPAAWQTSVTDSTAALQAAGGVGLQYFTPTAVTNAPVTASFDNLWAGATQ</sequence>
<keyword evidence="9" id="KW-0119">Carbohydrate metabolism</keyword>
<keyword evidence="9" id="KW-0624">Polysaccharide degradation</keyword>
<dbReference type="Gene3D" id="2.60.120.200">
    <property type="match status" value="2"/>
</dbReference>
<dbReference type="Proteomes" id="UP001425155">
    <property type="component" value="Unassembled WGS sequence"/>
</dbReference>
<dbReference type="PANTHER" id="PTHR46730">
    <property type="entry name" value="POLYCYSTIN-1"/>
    <property type="match status" value="1"/>
</dbReference>
<dbReference type="PROSITE" id="PS50093">
    <property type="entry name" value="PKD"/>
    <property type="match status" value="4"/>
</dbReference>
<feature type="domain" description="PKD" evidence="11">
    <location>
        <begin position="1270"/>
        <end position="1359"/>
    </location>
</feature>
<comment type="caution">
    <text evidence="13">The sequence shown here is derived from an EMBL/GenBank/DDBJ whole genome shotgun (WGS) entry which is preliminary data.</text>
</comment>
<dbReference type="CDD" id="cd00063">
    <property type="entry name" value="FN3"/>
    <property type="match status" value="1"/>
</dbReference>
<dbReference type="Pfam" id="PF18911">
    <property type="entry name" value="PKD_4"/>
    <property type="match status" value="4"/>
</dbReference>
<accession>A0ABU9W8K5</accession>
<evidence type="ECO:0000256" key="6">
    <source>
        <dbReference type="ARBA" id="ARBA00023136"/>
    </source>
</evidence>
<evidence type="ECO:0000256" key="5">
    <source>
        <dbReference type="ARBA" id="ARBA00022989"/>
    </source>
</evidence>
<evidence type="ECO:0000313" key="14">
    <source>
        <dbReference type="Proteomes" id="UP001425155"/>
    </source>
</evidence>
<feature type="domain" description="PKD" evidence="11">
    <location>
        <begin position="1100"/>
        <end position="1178"/>
    </location>
</feature>
<feature type="domain" description="PKD" evidence="11">
    <location>
        <begin position="1010"/>
        <end position="1098"/>
    </location>
</feature>
<comment type="subcellular location">
    <subcellularLocation>
        <location evidence="1">Membrane</location>
        <topology evidence="1">Multi-pass membrane protein</topology>
    </subcellularLocation>
</comment>
<keyword evidence="8" id="KW-0326">Glycosidase</keyword>
<keyword evidence="7" id="KW-1015">Disulfide bond</keyword>
<dbReference type="Gene3D" id="2.60.40.10">
    <property type="entry name" value="Immunoglobulins"/>
    <property type="match status" value="5"/>
</dbReference>
<dbReference type="SUPFAM" id="SSF49899">
    <property type="entry name" value="Concanavalin A-like lectins/glucanases"/>
    <property type="match status" value="2"/>
</dbReference>
<dbReference type="InterPro" id="IPR013320">
    <property type="entry name" value="ConA-like_dom_sf"/>
</dbReference>